<evidence type="ECO:0008006" key="9">
    <source>
        <dbReference type="Google" id="ProtNLM"/>
    </source>
</evidence>
<dbReference type="Gene3D" id="3.30.760.10">
    <property type="entry name" value="RNA Cap, Translation Initiation Factor Eif4e"/>
    <property type="match status" value="1"/>
</dbReference>
<comment type="caution">
    <text evidence="7">The sequence shown here is derived from an EMBL/GenBank/DDBJ whole genome shotgun (WGS) entry which is preliminary data.</text>
</comment>
<dbReference type="PANTHER" id="PTHR11960">
    <property type="entry name" value="EUKARYOTIC TRANSLATION INITIATION FACTOR 4E RELATED"/>
    <property type="match status" value="1"/>
</dbReference>
<keyword evidence="4 6" id="KW-0694">RNA-binding</keyword>
<dbReference type="SUPFAM" id="SSF55418">
    <property type="entry name" value="eIF4e-like"/>
    <property type="match status" value="1"/>
</dbReference>
<protein>
    <recommendedName>
        <fullName evidence="9">Eukaryotic translation initiation factor 4E</fullName>
    </recommendedName>
</protein>
<name>A0A8J5XQR0_DIALT</name>
<sequence length="228" mass="25619">MHALTASWTWFEHLADPHGQLMWEKKIRTLGATSTVEQFWSYFEHVPPPSELFQSGVCVGRQVESLSIFRGNVLPKWEDPMNEQGGEWFARKPFPPAILDAIWELIVLAMVTETLDPRGSIMGARVCDKSARGRAFYRLEVWYSAQANPEDVRTKLLHTLTNIPVHVKDGGAAGGERRRLTKGEIPKFEMRSHEVQKAVELQKDLGLVPHWVAPGGAAPKGAVDSPWD</sequence>
<evidence type="ECO:0000256" key="5">
    <source>
        <dbReference type="ARBA" id="ARBA00022917"/>
    </source>
</evidence>
<gene>
    <name evidence="7" type="ORF">KFE25_008046</name>
</gene>
<dbReference type="OrthoDB" id="590761at2759"/>
<evidence type="ECO:0000313" key="8">
    <source>
        <dbReference type="Proteomes" id="UP000751190"/>
    </source>
</evidence>
<keyword evidence="8" id="KW-1185">Reference proteome</keyword>
<evidence type="ECO:0000256" key="1">
    <source>
        <dbReference type="ARBA" id="ARBA00009860"/>
    </source>
</evidence>
<dbReference type="InterPro" id="IPR001040">
    <property type="entry name" value="TIF_eIF_4E"/>
</dbReference>
<dbReference type="GO" id="GO:0016281">
    <property type="term" value="C:eukaryotic translation initiation factor 4F complex"/>
    <property type="evidence" value="ECO:0007669"/>
    <property type="project" value="TreeGrafter"/>
</dbReference>
<organism evidence="7 8">
    <name type="scientific">Diacronema lutheri</name>
    <name type="common">Unicellular marine alga</name>
    <name type="synonym">Monochrysis lutheri</name>
    <dbReference type="NCBI Taxonomy" id="2081491"/>
    <lineage>
        <taxon>Eukaryota</taxon>
        <taxon>Haptista</taxon>
        <taxon>Haptophyta</taxon>
        <taxon>Pavlovophyceae</taxon>
        <taxon>Pavlovales</taxon>
        <taxon>Pavlovaceae</taxon>
        <taxon>Diacronema</taxon>
    </lineage>
</organism>
<dbReference type="Pfam" id="PF01652">
    <property type="entry name" value="IF4E"/>
    <property type="match status" value="1"/>
</dbReference>
<dbReference type="EMBL" id="JAGTXO010000007">
    <property type="protein sequence ID" value="KAG8466667.1"/>
    <property type="molecule type" value="Genomic_DNA"/>
</dbReference>
<keyword evidence="5 6" id="KW-0648">Protein biosynthesis</keyword>
<keyword evidence="2 6" id="KW-0396">Initiation factor</keyword>
<dbReference type="Proteomes" id="UP000751190">
    <property type="component" value="Unassembled WGS sequence"/>
</dbReference>
<dbReference type="GO" id="GO:0006417">
    <property type="term" value="P:regulation of translation"/>
    <property type="evidence" value="ECO:0007669"/>
    <property type="project" value="UniProtKB-KW"/>
</dbReference>
<dbReference type="GO" id="GO:0000340">
    <property type="term" value="F:RNA 7-methylguanosine cap binding"/>
    <property type="evidence" value="ECO:0007669"/>
    <property type="project" value="TreeGrafter"/>
</dbReference>
<evidence type="ECO:0000313" key="7">
    <source>
        <dbReference type="EMBL" id="KAG8466667.1"/>
    </source>
</evidence>
<evidence type="ECO:0000256" key="6">
    <source>
        <dbReference type="RuleBase" id="RU004374"/>
    </source>
</evidence>
<evidence type="ECO:0000256" key="2">
    <source>
        <dbReference type="ARBA" id="ARBA00022540"/>
    </source>
</evidence>
<dbReference type="AlphaFoldDB" id="A0A8J5XQR0"/>
<keyword evidence="3" id="KW-0810">Translation regulation</keyword>
<dbReference type="OMA" id="DEWTIWE"/>
<proteinExistence type="inferred from homology"/>
<dbReference type="GO" id="GO:0003743">
    <property type="term" value="F:translation initiation factor activity"/>
    <property type="evidence" value="ECO:0007669"/>
    <property type="project" value="UniProtKB-KW"/>
</dbReference>
<evidence type="ECO:0000256" key="3">
    <source>
        <dbReference type="ARBA" id="ARBA00022845"/>
    </source>
</evidence>
<dbReference type="InterPro" id="IPR023398">
    <property type="entry name" value="TIF_eIF4e-like"/>
</dbReference>
<dbReference type="PANTHER" id="PTHR11960:SF8">
    <property type="entry name" value="EUKARYOTIC TRANSLATION INITIATION FACTOR 4E1-RELATED"/>
    <property type="match status" value="1"/>
</dbReference>
<reference evidence="7" key="1">
    <citation type="submission" date="2021-05" db="EMBL/GenBank/DDBJ databases">
        <title>The genome of the haptophyte Pavlova lutheri (Diacronema luteri, Pavlovales) - a model for lipid biosynthesis in eukaryotic algae.</title>
        <authorList>
            <person name="Hulatt C.J."/>
            <person name="Posewitz M.C."/>
        </authorList>
    </citation>
    <scope>NUCLEOTIDE SEQUENCE</scope>
    <source>
        <strain evidence="7">NIVA-4/92</strain>
    </source>
</reference>
<evidence type="ECO:0000256" key="4">
    <source>
        <dbReference type="ARBA" id="ARBA00022884"/>
    </source>
</evidence>
<comment type="similarity">
    <text evidence="1 6">Belongs to the eukaryotic initiation factor 4E family.</text>
</comment>
<accession>A0A8J5XQR0</accession>